<keyword evidence="1" id="KW-0812">Transmembrane</keyword>
<evidence type="ECO:0000256" key="1">
    <source>
        <dbReference type="SAM" id="Phobius"/>
    </source>
</evidence>
<dbReference type="RefSeq" id="WP_380254394.1">
    <property type="nucleotide sequence ID" value="NZ_JBHUII010000011.1"/>
</dbReference>
<feature type="transmembrane region" description="Helical" evidence="1">
    <location>
        <begin position="83"/>
        <end position="103"/>
    </location>
</feature>
<keyword evidence="1" id="KW-1133">Transmembrane helix</keyword>
<feature type="transmembrane region" description="Helical" evidence="1">
    <location>
        <begin position="7"/>
        <end position="29"/>
    </location>
</feature>
<feature type="transmembrane region" description="Helical" evidence="1">
    <location>
        <begin position="41"/>
        <end position="63"/>
    </location>
</feature>
<sequence>MKYRNSRWFLVLISIVIAFLLSPDLWIYMVQGHEGDSFYTLIGFQRAGLILITIIFSYLLLFLGTSKSHFLYNLKTEIIFQKYTLPLIDLFGAFGLLYLFVWLSPQVYYFYYYFIFNDLPLQIIIKDGPSIDEIWALFALDESQTLSQHGQGFWGRTLVTQIALYRLVIYTTFQEVK</sequence>
<comment type="caution">
    <text evidence="2">The sequence shown here is derived from an EMBL/GenBank/DDBJ whole genome shotgun (WGS) entry which is preliminary data.</text>
</comment>
<evidence type="ECO:0000313" key="3">
    <source>
        <dbReference type="Proteomes" id="UP001597294"/>
    </source>
</evidence>
<proteinExistence type="predicted"/>
<keyword evidence="3" id="KW-1185">Reference proteome</keyword>
<dbReference type="Proteomes" id="UP001597294">
    <property type="component" value="Unassembled WGS sequence"/>
</dbReference>
<name>A0ABW5BN82_9PROT</name>
<reference evidence="3" key="1">
    <citation type="journal article" date="2019" name="Int. J. Syst. Evol. Microbiol.">
        <title>The Global Catalogue of Microorganisms (GCM) 10K type strain sequencing project: providing services to taxonomists for standard genome sequencing and annotation.</title>
        <authorList>
            <consortium name="The Broad Institute Genomics Platform"/>
            <consortium name="The Broad Institute Genome Sequencing Center for Infectious Disease"/>
            <person name="Wu L."/>
            <person name="Ma J."/>
        </authorList>
    </citation>
    <scope>NUCLEOTIDE SEQUENCE [LARGE SCALE GENOMIC DNA]</scope>
    <source>
        <strain evidence="3">CGMCC 4.7192</strain>
    </source>
</reference>
<keyword evidence="1" id="KW-0472">Membrane</keyword>
<accession>A0ABW5BN82</accession>
<protein>
    <submittedName>
        <fullName evidence="2">Uncharacterized protein</fullName>
    </submittedName>
</protein>
<gene>
    <name evidence="2" type="ORF">ACFSKO_18475</name>
</gene>
<evidence type="ECO:0000313" key="2">
    <source>
        <dbReference type="EMBL" id="MFD2207608.1"/>
    </source>
</evidence>
<dbReference type="EMBL" id="JBHUII010000011">
    <property type="protein sequence ID" value="MFD2207608.1"/>
    <property type="molecule type" value="Genomic_DNA"/>
</dbReference>
<organism evidence="2 3">
    <name type="scientific">Kiloniella antarctica</name>
    <dbReference type="NCBI Taxonomy" id="1550907"/>
    <lineage>
        <taxon>Bacteria</taxon>
        <taxon>Pseudomonadati</taxon>
        <taxon>Pseudomonadota</taxon>
        <taxon>Alphaproteobacteria</taxon>
        <taxon>Rhodospirillales</taxon>
        <taxon>Kiloniellaceae</taxon>
        <taxon>Kiloniella</taxon>
    </lineage>
</organism>